<feature type="region of interest" description="Disordered" evidence="1">
    <location>
        <begin position="391"/>
        <end position="414"/>
    </location>
</feature>
<evidence type="ECO:0000256" key="2">
    <source>
        <dbReference type="SAM" id="Phobius"/>
    </source>
</evidence>
<keyword evidence="2" id="KW-1133">Transmembrane helix</keyword>
<keyword evidence="2" id="KW-0472">Membrane</keyword>
<keyword evidence="5" id="KW-1185">Reference proteome</keyword>
<organism evidence="4 5">
    <name type="scientific">Talaromyces proteolyticus</name>
    <dbReference type="NCBI Taxonomy" id="1131652"/>
    <lineage>
        <taxon>Eukaryota</taxon>
        <taxon>Fungi</taxon>
        <taxon>Dikarya</taxon>
        <taxon>Ascomycota</taxon>
        <taxon>Pezizomycotina</taxon>
        <taxon>Eurotiomycetes</taxon>
        <taxon>Eurotiomycetidae</taxon>
        <taxon>Eurotiales</taxon>
        <taxon>Trichocomaceae</taxon>
        <taxon>Talaromyces</taxon>
        <taxon>Talaromyces sect. Bacilispori</taxon>
    </lineage>
</organism>
<dbReference type="GeneID" id="70245875"/>
<comment type="caution">
    <text evidence="4">The sequence shown here is derived from an EMBL/GenBank/DDBJ whole genome shotgun (WGS) entry which is preliminary data.</text>
</comment>
<accession>A0AAD4PXI9</accession>
<proteinExistence type="predicted"/>
<keyword evidence="3" id="KW-0732">Signal</keyword>
<feature type="compositionally biased region" description="Pro residues" evidence="1">
    <location>
        <begin position="316"/>
        <end position="328"/>
    </location>
</feature>
<feature type="transmembrane region" description="Helical" evidence="2">
    <location>
        <begin position="203"/>
        <end position="225"/>
    </location>
</feature>
<feature type="chain" id="PRO_5042005068" evidence="3">
    <location>
        <begin position="24"/>
        <end position="414"/>
    </location>
</feature>
<feature type="compositionally biased region" description="Pro residues" evidence="1">
    <location>
        <begin position="403"/>
        <end position="414"/>
    </location>
</feature>
<feature type="region of interest" description="Disordered" evidence="1">
    <location>
        <begin position="282"/>
        <end position="346"/>
    </location>
</feature>
<feature type="signal peptide" evidence="3">
    <location>
        <begin position="1"/>
        <end position="23"/>
    </location>
</feature>
<keyword evidence="2" id="KW-0812">Transmembrane</keyword>
<sequence>MAKYTVFTVFVVQQLGWSPLTVAASDLFSRADSSSCASSYSQCGSAYPADFCCPSNTSCLGVDSNSTVVCCPSGSDCSYIQPVLCNIQAQNATADPTATIKTTRLSGALSSCGEACCPFGYSCANNNTCVLETSTSSAASASASGSSSTVAPSTLSTSISAATATLSLTAPSSIATSTASSALSSSSTQAQVAATCQDFPAKAIAAGFFPGLISGALAAAIIVMCRRRNKVEENIKQQKQQQMRHRSSGGPSLEISDPIPADENSSFRTDFLLQRFSGRYPSNHRSKSVLRRTGTRVKSLLGSSHPGESPRWDSASPPPIPTHIPVTPPQQTDQPPFPARQPSTESIKVYSPPNMLAANPALRPGAARTIQQERPNTTFSEVMEKVGFQNANGDPYYRVTETPAPPGNIPPKIV</sequence>
<evidence type="ECO:0000256" key="1">
    <source>
        <dbReference type="SAM" id="MobiDB-lite"/>
    </source>
</evidence>
<reference evidence="4" key="1">
    <citation type="submission" date="2021-12" db="EMBL/GenBank/DDBJ databases">
        <title>Convergent genome expansion in fungi linked to evolution of root-endophyte symbiosis.</title>
        <authorList>
            <consortium name="DOE Joint Genome Institute"/>
            <person name="Ke Y.-H."/>
            <person name="Bonito G."/>
            <person name="Liao H.-L."/>
            <person name="Looney B."/>
            <person name="Rojas-Flechas A."/>
            <person name="Nash J."/>
            <person name="Hameed K."/>
            <person name="Schadt C."/>
            <person name="Martin F."/>
            <person name="Crous P.W."/>
            <person name="Miettinen O."/>
            <person name="Magnuson J.K."/>
            <person name="Labbe J."/>
            <person name="Jacobson D."/>
            <person name="Doktycz M.J."/>
            <person name="Veneault-Fourrey C."/>
            <person name="Kuo A."/>
            <person name="Mondo S."/>
            <person name="Calhoun S."/>
            <person name="Riley R."/>
            <person name="Ohm R."/>
            <person name="LaButti K."/>
            <person name="Andreopoulos B."/>
            <person name="Pangilinan J."/>
            <person name="Nolan M."/>
            <person name="Tritt A."/>
            <person name="Clum A."/>
            <person name="Lipzen A."/>
            <person name="Daum C."/>
            <person name="Barry K."/>
            <person name="Grigoriev I.V."/>
            <person name="Vilgalys R."/>
        </authorList>
    </citation>
    <scope>NUCLEOTIDE SEQUENCE</scope>
    <source>
        <strain evidence="4">PMI_201</strain>
    </source>
</reference>
<dbReference type="Proteomes" id="UP001201262">
    <property type="component" value="Unassembled WGS sequence"/>
</dbReference>
<name>A0AAD4PXI9_9EURO</name>
<feature type="compositionally biased region" description="Basic residues" evidence="1">
    <location>
        <begin position="282"/>
        <end position="295"/>
    </location>
</feature>
<feature type="region of interest" description="Disordered" evidence="1">
    <location>
        <begin position="233"/>
        <end position="264"/>
    </location>
</feature>
<protein>
    <submittedName>
        <fullName evidence="4">Uncharacterized protein</fullName>
    </submittedName>
</protein>
<dbReference type="EMBL" id="JAJTJA010000004">
    <property type="protein sequence ID" value="KAH8700145.1"/>
    <property type="molecule type" value="Genomic_DNA"/>
</dbReference>
<evidence type="ECO:0000256" key="3">
    <source>
        <dbReference type="SAM" id="SignalP"/>
    </source>
</evidence>
<evidence type="ECO:0000313" key="5">
    <source>
        <dbReference type="Proteomes" id="UP001201262"/>
    </source>
</evidence>
<gene>
    <name evidence="4" type="ORF">BGW36DRAFT_373522</name>
</gene>
<dbReference type="RefSeq" id="XP_046073851.1">
    <property type="nucleotide sequence ID" value="XM_046215588.1"/>
</dbReference>
<evidence type="ECO:0000313" key="4">
    <source>
        <dbReference type="EMBL" id="KAH8700145.1"/>
    </source>
</evidence>
<dbReference type="AlphaFoldDB" id="A0AAD4PXI9"/>